<dbReference type="InterPro" id="IPR001849">
    <property type="entry name" value="PH_domain"/>
</dbReference>
<protein>
    <submittedName>
        <fullName evidence="5">PH domain-containing protein</fullName>
    </submittedName>
</protein>
<dbReference type="PROSITE" id="PS50003">
    <property type="entry name" value="PH_DOMAIN"/>
    <property type="match status" value="1"/>
</dbReference>
<keyword evidence="4" id="KW-1185">Reference proteome</keyword>
<evidence type="ECO:0000313" key="4">
    <source>
        <dbReference type="Proteomes" id="UP000271098"/>
    </source>
</evidence>
<feature type="domain" description="PH" evidence="2">
    <location>
        <begin position="1"/>
        <end position="33"/>
    </location>
</feature>
<evidence type="ECO:0000313" key="3">
    <source>
        <dbReference type="EMBL" id="VDN22632.1"/>
    </source>
</evidence>
<evidence type="ECO:0000313" key="5">
    <source>
        <dbReference type="WBParaSite" id="GPUH_0001362001-mRNA-1"/>
    </source>
</evidence>
<dbReference type="OrthoDB" id="1854502at2759"/>
<organism evidence="5">
    <name type="scientific">Gongylonema pulchrum</name>
    <dbReference type="NCBI Taxonomy" id="637853"/>
    <lineage>
        <taxon>Eukaryota</taxon>
        <taxon>Metazoa</taxon>
        <taxon>Ecdysozoa</taxon>
        <taxon>Nematoda</taxon>
        <taxon>Chromadorea</taxon>
        <taxon>Rhabditida</taxon>
        <taxon>Spirurina</taxon>
        <taxon>Spiruromorpha</taxon>
        <taxon>Spiruroidea</taxon>
        <taxon>Gongylonematidae</taxon>
        <taxon>Gongylonema</taxon>
    </lineage>
</organism>
<reference evidence="3 4" key="2">
    <citation type="submission" date="2018-11" db="EMBL/GenBank/DDBJ databases">
        <authorList>
            <consortium name="Pathogen Informatics"/>
        </authorList>
    </citation>
    <scope>NUCLEOTIDE SEQUENCE [LARGE SCALE GENOMIC DNA]</scope>
</reference>
<dbReference type="SUPFAM" id="SSF50729">
    <property type="entry name" value="PH domain-like"/>
    <property type="match status" value="1"/>
</dbReference>
<accession>A0A183DY14</accession>
<gene>
    <name evidence="3" type="ORF">GPUH_LOCUS13606</name>
</gene>
<feature type="region of interest" description="Disordered" evidence="1">
    <location>
        <begin position="78"/>
        <end position="116"/>
    </location>
</feature>
<evidence type="ECO:0000259" key="2">
    <source>
        <dbReference type="PROSITE" id="PS50003"/>
    </source>
</evidence>
<dbReference type="WBParaSite" id="GPUH_0001362001-mRNA-1">
    <property type="protein sequence ID" value="GPUH_0001362001-mRNA-1"/>
    <property type="gene ID" value="GPUH_0001362001"/>
</dbReference>
<proteinExistence type="predicted"/>
<reference evidence="5" key="1">
    <citation type="submission" date="2016-06" db="UniProtKB">
        <authorList>
            <consortium name="WormBaseParasite"/>
        </authorList>
    </citation>
    <scope>IDENTIFICATION</scope>
</reference>
<name>A0A183DY14_9BILA</name>
<dbReference type="InterPro" id="IPR011993">
    <property type="entry name" value="PH-like_dom_sf"/>
</dbReference>
<dbReference type="Proteomes" id="UP000271098">
    <property type="component" value="Unassembled WGS sequence"/>
</dbReference>
<dbReference type="EMBL" id="UYRT01080377">
    <property type="protein sequence ID" value="VDN22632.1"/>
    <property type="molecule type" value="Genomic_DNA"/>
</dbReference>
<dbReference type="Gene3D" id="2.30.29.30">
    <property type="entry name" value="Pleckstrin-homology domain (PH domain)/Phosphotyrosine-binding domain (PTB)"/>
    <property type="match status" value="1"/>
</dbReference>
<dbReference type="AlphaFoldDB" id="A0A183DY14"/>
<evidence type="ECO:0000256" key="1">
    <source>
        <dbReference type="SAM" id="MobiDB-lite"/>
    </source>
</evidence>
<sequence>MFVVYTKNSIWYLKAKTTEDRDDWIEKLKFARYQSQSKSVRDEIKRLMHDLHFECDQRANLLRQVELQAKQLKVFEKSARRKPNTSTEEELSKLDSVEAVDGDSESEKEMYGSLHI</sequence>